<reference evidence="1 2" key="1">
    <citation type="submission" date="2018-12" db="EMBL/GenBank/DDBJ databases">
        <authorList>
            <person name="Yang E."/>
        </authorList>
    </citation>
    <scope>NUCLEOTIDE SEQUENCE [LARGE SCALE GENOMIC DNA]</scope>
    <source>
        <strain evidence="1 2">SOD</strain>
    </source>
</reference>
<proteinExistence type="predicted"/>
<dbReference type="AlphaFoldDB" id="A0A430HLU5"/>
<accession>A0A430HLU5</accession>
<gene>
    <name evidence="1" type="ORF">EJB06_12740</name>
</gene>
<protein>
    <submittedName>
        <fullName evidence="1">Uncharacterized protein</fullName>
    </submittedName>
</protein>
<comment type="caution">
    <text evidence="1">The sequence shown here is derived from an EMBL/GenBank/DDBJ whole genome shotgun (WGS) entry which is preliminary data.</text>
</comment>
<sequence length="128" mass="13705">MDRTTFARLVADLRGNAQLFHTFLADPAAALATLAYLDEATRRTMRAIDPQTFLADAAALLGRERALRACGPEYTCSCTSYTCAGVTCGGSTCDVTCTEFSCGNTCGDSCGFTTNIGSRFFTWKRATP</sequence>
<dbReference type="RefSeq" id="WP_126074403.1">
    <property type="nucleotide sequence ID" value="NZ_CP051166.1"/>
</dbReference>
<name>A0A430HLU5_9BURK</name>
<dbReference type="EMBL" id="RXLQ01000006">
    <property type="protein sequence ID" value="RSZ58505.1"/>
    <property type="molecule type" value="Genomic_DNA"/>
</dbReference>
<organism evidence="1 2">
    <name type="scientific">Massilia atriviolacea</name>
    <dbReference type="NCBI Taxonomy" id="2495579"/>
    <lineage>
        <taxon>Bacteria</taxon>
        <taxon>Pseudomonadati</taxon>
        <taxon>Pseudomonadota</taxon>
        <taxon>Betaproteobacteria</taxon>
        <taxon>Burkholderiales</taxon>
        <taxon>Oxalobacteraceae</taxon>
        <taxon>Telluria group</taxon>
        <taxon>Massilia</taxon>
    </lineage>
</organism>
<dbReference type="Proteomes" id="UP000278085">
    <property type="component" value="Unassembled WGS sequence"/>
</dbReference>
<keyword evidence="2" id="KW-1185">Reference proteome</keyword>
<evidence type="ECO:0000313" key="2">
    <source>
        <dbReference type="Proteomes" id="UP000278085"/>
    </source>
</evidence>
<dbReference type="OrthoDB" id="10011268at2"/>
<evidence type="ECO:0000313" key="1">
    <source>
        <dbReference type="EMBL" id="RSZ58505.1"/>
    </source>
</evidence>